<feature type="compositionally biased region" description="Basic and acidic residues" evidence="1">
    <location>
        <begin position="383"/>
        <end position="398"/>
    </location>
</feature>
<keyword evidence="4" id="KW-1185">Reference proteome</keyword>
<evidence type="ECO:0000256" key="1">
    <source>
        <dbReference type="SAM" id="MobiDB-lite"/>
    </source>
</evidence>
<accession>A0A6A0AYS5</accession>
<feature type="region of interest" description="Disordered" evidence="1">
    <location>
        <begin position="352"/>
        <end position="450"/>
    </location>
</feature>
<dbReference type="AlphaFoldDB" id="A0A6A0AYS5"/>
<name>A0A6A0AYS5_9ACTN</name>
<dbReference type="PANTHER" id="PTHR42705:SF3">
    <property type="entry name" value="ATP-DEPENDENT DNA LIGASE"/>
    <property type="match status" value="1"/>
</dbReference>
<evidence type="ECO:0000313" key="3">
    <source>
        <dbReference type="EMBL" id="GFH38076.1"/>
    </source>
</evidence>
<evidence type="ECO:0000313" key="4">
    <source>
        <dbReference type="Proteomes" id="UP000484988"/>
    </source>
</evidence>
<sequence>MASYCIPGGMAATDVASIGFTGGITGRSMGRLSGMRGILAPPTLTGMAGAVELDVGGRTVRVSHPDKVYFPERGYTKLDVVRYYAAVGGGITRALRDRPTTLERYPDGVAGESFFQKRAPTYLPEWIPTAHITFPSGRSADEMCPTEPAAVAWAANLGAVTFHPWPVRRGDTDHPDELRIDLDPQPGTDYADAVRAAHELRDVLDGAGLRGWPKTSGGRGLHVFVPIEPRWTFTQVRRAAIACGRQLERRMPDHVTIRWWKEERGARIFVDYNQTARDRTIASAYSVRPRPHAPVSAPLRWEEIDEAVPEDFDIVSMRARYAEAGDVHADMDDHRFGLEELLELARRDEAEHGLGDLPYPPEYPKMPGEPKRVQPSRAKRDAKRGAKGDAKGDAEQHARGGPQGDAPHGCTAEGTGPASTKTRRGPREGAPGAKGRGESAAGGRTGPGER</sequence>
<proteinExistence type="predicted"/>
<dbReference type="Proteomes" id="UP000484988">
    <property type="component" value="Unassembled WGS sequence"/>
</dbReference>
<dbReference type="CDD" id="cd04865">
    <property type="entry name" value="LigD_Pol_like_2"/>
    <property type="match status" value="1"/>
</dbReference>
<protein>
    <submittedName>
        <fullName evidence="3">DNA polymerase domain-containing protein</fullName>
    </submittedName>
</protein>
<dbReference type="EMBL" id="BLLG01000014">
    <property type="protein sequence ID" value="GFH38076.1"/>
    <property type="molecule type" value="Genomic_DNA"/>
</dbReference>
<comment type="caution">
    <text evidence="3">The sequence shown here is derived from an EMBL/GenBank/DDBJ whole genome shotgun (WGS) entry which is preliminary data.</text>
</comment>
<dbReference type="InterPro" id="IPR052171">
    <property type="entry name" value="NHEJ_LigD"/>
</dbReference>
<dbReference type="Pfam" id="PF21686">
    <property type="entry name" value="LigD_Prim-Pol"/>
    <property type="match status" value="1"/>
</dbReference>
<organism evidence="3 4">
    <name type="scientific">Streptomyces pacificus</name>
    <dbReference type="NCBI Taxonomy" id="2705029"/>
    <lineage>
        <taxon>Bacteria</taxon>
        <taxon>Bacillati</taxon>
        <taxon>Actinomycetota</taxon>
        <taxon>Actinomycetes</taxon>
        <taxon>Kitasatosporales</taxon>
        <taxon>Streptomycetaceae</taxon>
        <taxon>Streptomyces</taxon>
    </lineage>
</organism>
<dbReference type="Gene3D" id="3.90.920.10">
    <property type="entry name" value="DNA primase, PRIM domain"/>
    <property type="match status" value="1"/>
</dbReference>
<gene>
    <name evidence="3" type="ORF">SCWH03_43160</name>
</gene>
<feature type="domain" description="DNA ligase D polymerase" evidence="2">
    <location>
        <begin position="76"/>
        <end position="327"/>
    </location>
</feature>
<reference evidence="3 4" key="1">
    <citation type="submission" date="2020-02" db="EMBL/GenBank/DDBJ databases">
        <title>Whole Genome Shotgun Sequence of Streptomyces sp. strain CWH03.</title>
        <authorList>
            <person name="Dohra H."/>
            <person name="Kodani S."/>
            <person name="Yamamura H."/>
        </authorList>
    </citation>
    <scope>NUCLEOTIDE SEQUENCE [LARGE SCALE GENOMIC DNA]</scope>
    <source>
        <strain evidence="3 4">CWH03</strain>
    </source>
</reference>
<dbReference type="NCBIfam" id="TIGR02778">
    <property type="entry name" value="ligD_pol"/>
    <property type="match status" value="1"/>
</dbReference>
<dbReference type="PANTHER" id="PTHR42705">
    <property type="entry name" value="BIFUNCTIONAL NON-HOMOLOGOUS END JOINING PROTEIN LIGD"/>
    <property type="match status" value="1"/>
</dbReference>
<dbReference type="InterPro" id="IPR014145">
    <property type="entry name" value="LigD_pol_dom"/>
</dbReference>
<evidence type="ECO:0000259" key="2">
    <source>
        <dbReference type="Pfam" id="PF21686"/>
    </source>
</evidence>